<dbReference type="EMBL" id="CAKLPX010000004">
    <property type="protein sequence ID" value="CAH0992867.1"/>
    <property type="molecule type" value="Genomic_DNA"/>
</dbReference>
<comment type="caution">
    <text evidence="9">The sequence shown here is derived from an EMBL/GenBank/DDBJ whole genome shotgun (WGS) entry which is preliminary data.</text>
</comment>
<keyword evidence="10" id="KW-1185">Reference proteome</keyword>
<evidence type="ECO:0000256" key="2">
    <source>
        <dbReference type="ARBA" id="ARBA00004749"/>
    </source>
</evidence>
<dbReference type="RefSeq" id="WP_237445553.1">
    <property type="nucleotide sequence ID" value="NZ_CAKLPX010000004.1"/>
</dbReference>
<proteinExistence type="inferred from homology"/>
<dbReference type="NCBIfam" id="TIGR01988">
    <property type="entry name" value="Ubi-OHases"/>
    <property type="match status" value="1"/>
</dbReference>
<dbReference type="InterPro" id="IPR051205">
    <property type="entry name" value="UbiH/COQ6_monooxygenase"/>
</dbReference>
<gene>
    <name evidence="9" type="primary">ubiI</name>
    <name evidence="9" type="ORF">SIN8267_03004</name>
</gene>
<dbReference type="InterPro" id="IPR018168">
    <property type="entry name" value="Ubi_Hdrlase_CS"/>
</dbReference>
<evidence type="ECO:0000313" key="10">
    <source>
        <dbReference type="Proteomes" id="UP000838100"/>
    </source>
</evidence>
<keyword evidence="7" id="KW-0503">Monooxygenase</keyword>
<dbReference type="PANTHER" id="PTHR43876:SF7">
    <property type="entry name" value="UBIQUINONE BIOSYNTHESIS MONOOXYGENASE COQ6, MITOCHONDRIAL"/>
    <property type="match status" value="1"/>
</dbReference>
<sequence>MVNSIRSAAADSNTIDYDVIVVGGGLAGSSMAAALADTDITVALIEQFASSAELPECIDSIDGFDPRVSALTPKSQRFLTSLGVWSTIESARVSPYYSMRVWDGEGTASLDFDAAEAGCDVLGHIVENRITIAALMARVSQARNIDVIAPAAVEQLLPVGDSWQLQLADGQQLSAALIVAADGANSPLRQQAGIETREWDYNHCGLVATVETSKPHQATAWQRFTDDGVLAMLPLASESERKLSIVWSLPPERAEQMMALSDDDFTAVLAREFEHRLGDISAVSRRFSFPLRQRHAKDYFRPGLALVADAAHTIHPLAGQGINLGLKDVEVLAEEILRAKQRHTALGSTATLSRYQRRRMADNLRMMSLMEALKRLFNQPALPVRWLRNSGMRLVSSVAGIKRYLIKQATEI</sequence>
<keyword evidence="5" id="KW-0274">FAD</keyword>
<dbReference type="PRINTS" id="PR00420">
    <property type="entry name" value="RNGMNOXGNASE"/>
</dbReference>
<evidence type="ECO:0000259" key="8">
    <source>
        <dbReference type="Pfam" id="PF01494"/>
    </source>
</evidence>
<keyword evidence="6 9" id="KW-0560">Oxidoreductase</keyword>
<dbReference type="Gene3D" id="3.50.50.60">
    <property type="entry name" value="FAD/NAD(P)-binding domain"/>
    <property type="match status" value="2"/>
</dbReference>
<evidence type="ECO:0000256" key="4">
    <source>
        <dbReference type="ARBA" id="ARBA00022630"/>
    </source>
</evidence>
<evidence type="ECO:0000256" key="3">
    <source>
        <dbReference type="ARBA" id="ARBA00005349"/>
    </source>
</evidence>
<dbReference type="EC" id="1.14.13.240" evidence="9"/>
<reference evidence="9" key="1">
    <citation type="submission" date="2021-12" db="EMBL/GenBank/DDBJ databases">
        <authorList>
            <person name="Rodrigo-Torres L."/>
            <person name="Arahal R. D."/>
            <person name="Lucena T."/>
        </authorList>
    </citation>
    <scope>NUCLEOTIDE SEQUENCE</scope>
    <source>
        <strain evidence="9">CECT 8267</strain>
    </source>
</reference>
<accession>A0ABN8EKJ0</accession>
<dbReference type="InterPro" id="IPR010971">
    <property type="entry name" value="UbiH/COQ6"/>
</dbReference>
<evidence type="ECO:0000256" key="7">
    <source>
        <dbReference type="ARBA" id="ARBA00023033"/>
    </source>
</evidence>
<evidence type="ECO:0000256" key="1">
    <source>
        <dbReference type="ARBA" id="ARBA00001974"/>
    </source>
</evidence>
<evidence type="ECO:0000313" key="9">
    <source>
        <dbReference type="EMBL" id="CAH0992867.1"/>
    </source>
</evidence>
<feature type="domain" description="FAD-binding" evidence="8">
    <location>
        <begin position="16"/>
        <end position="360"/>
    </location>
</feature>
<comment type="pathway">
    <text evidence="2">Cofactor biosynthesis; ubiquinone biosynthesis.</text>
</comment>
<dbReference type="Proteomes" id="UP000838100">
    <property type="component" value="Unassembled WGS sequence"/>
</dbReference>
<evidence type="ECO:0000256" key="6">
    <source>
        <dbReference type="ARBA" id="ARBA00023002"/>
    </source>
</evidence>
<dbReference type="GO" id="GO:0019168">
    <property type="term" value="F:2-polyprenylphenol 6-hydroxylase activity"/>
    <property type="evidence" value="ECO:0007669"/>
    <property type="project" value="UniProtKB-EC"/>
</dbReference>
<dbReference type="PANTHER" id="PTHR43876">
    <property type="entry name" value="UBIQUINONE BIOSYNTHESIS MONOOXYGENASE COQ6, MITOCHONDRIAL"/>
    <property type="match status" value="1"/>
</dbReference>
<protein>
    <submittedName>
        <fullName evidence="9">2-octaprenylphenol hydroxylase</fullName>
        <ecNumber evidence="9">1.14.13.240</ecNumber>
    </submittedName>
</protein>
<dbReference type="SUPFAM" id="SSF51905">
    <property type="entry name" value="FAD/NAD(P)-binding domain"/>
    <property type="match status" value="1"/>
</dbReference>
<dbReference type="Pfam" id="PF01494">
    <property type="entry name" value="FAD_binding_3"/>
    <property type="match status" value="1"/>
</dbReference>
<evidence type="ECO:0000256" key="5">
    <source>
        <dbReference type="ARBA" id="ARBA00022827"/>
    </source>
</evidence>
<comment type="cofactor">
    <cofactor evidence="1">
        <name>FAD</name>
        <dbReference type="ChEBI" id="CHEBI:57692"/>
    </cofactor>
</comment>
<comment type="similarity">
    <text evidence="3">Belongs to the UbiH/COQ6 family.</text>
</comment>
<dbReference type="PROSITE" id="PS01304">
    <property type="entry name" value="UBIH"/>
    <property type="match status" value="1"/>
</dbReference>
<dbReference type="InterPro" id="IPR036188">
    <property type="entry name" value="FAD/NAD-bd_sf"/>
</dbReference>
<dbReference type="InterPro" id="IPR002938">
    <property type="entry name" value="FAD-bd"/>
</dbReference>
<keyword evidence="4" id="KW-0285">Flavoprotein</keyword>
<name>A0ABN8EKJ0_9GAMM</name>
<organism evidence="9 10">
    <name type="scientific">Sinobacterium norvegicum</name>
    <dbReference type="NCBI Taxonomy" id="1641715"/>
    <lineage>
        <taxon>Bacteria</taxon>
        <taxon>Pseudomonadati</taxon>
        <taxon>Pseudomonadota</taxon>
        <taxon>Gammaproteobacteria</taxon>
        <taxon>Cellvibrionales</taxon>
        <taxon>Spongiibacteraceae</taxon>
        <taxon>Sinobacterium</taxon>
    </lineage>
</organism>